<accession>A0A5J5B807</accession>
<dbReference type="EMBL" id="CM018037">
    <property type="protein sequence ID" value="KAA8538819.1"/>
    <property type="molecule type" value="Genomic_DNA"/>
</dbReference>
<proteinExistence type="predicted"/>
<dbReference type="AlphaFoldDB" id="A0A5J5B807"/>
<gene>
    <name evidence="1" type="ORF">F0562_025511</name>
</gene>
<sequence>MGSMRYMGEVFGDCDAELMLDDWMGEELMLQQGVLGTDFDAEVQMGRHGSSRFVDDSVGLSEQLMKIIQKPCMPGDYGNYCTAEAHKKGLEEFDGTEAGEIMLAVAKMSYRGPMGVIFLQAVGRIVFCSGANEDFALRSGC</sequence>
<organism evidence="1 2">
    <name type="scientific">Nyssa sinensis</name>
    <dbReference type="NCBI Taxonomy" id="561372"/>
    <lineage>
        <taxon>Eukaryota</taxon>
        <taxon>Viridiplantae</taxon>
        <taxon>Streptophyta</taxon>
        <taxon>Embryophyta</taxon>
        <taxon>Tracheophyta</taxon>
        <taxon>Spermatophyta</taxon>
        <taxon>Magnoliopsida</taxon>
        <taxon>eudicotyledons</taxon>
        <taxon>Gunneridae</taxon>
        <taxon>Pentapetalae</taxon>
        <taxon>asterids</taxon>
        <taxon>Cornales</taxon>
        <taxon>Nyssaceae</taxon>
        <taxon>Nyssa</taxon>
    </lineage>
</organism>
<evidence type="ECO:0000313" key="1">
    <source>
        <dbReference type="EMBL" id="KAA8538819.1"/>
    </source>
</evidence>
<name>A0A5J5B807_9ASTE</name>
<keyword evidence="2" id="KW-1185">Reference proteome</keyword>
<protein>
    <submittedName>
        <fullName evidence="1">Uncharacterized protein</fullName>
    </submittedName>
</protein>
<dbReference type="Proteomes" id="UP000325577">
    <property type="component" value="Linkage Group LG14"/>
</dbReference>
<reference evidence="1 2" key="1">
    <citation type="submission" date="2019-09" db="EMBL/GenBank/DDBJ databases">
        <title>A chromosome-level genome assembly of the Chinese tupelo Nyssa sinensis.</title>
        <authorList>
            <person name="Yang X."/>
            <person name="Kang M."/>
            <person name="Yang Y."/>
            <person name="Xiong H."/>
            <person name="Wang M."/>
            <person name="Zhang Z."/>
            <person name="Wang Z."/>
            <person name="Wu H."/>
            <person name="Ma T."/>
            <person name="Liu J."/>
            <person name="Xi Z."/>
        </authorList>
    </citation>
    <scope>NUCLEOTIDE SEQUENCE [LARGE SCALE GENOMIC DNA]</scope>
    <source>
        <strain evidence="1">J267</strain>
        <tissue evidence="1">Leaf</tissue>
    </source>
</reference>
<evidence type="ECO:0000313" key="2">
    <source>
        <dbReference type="Proteomes" id="UP000325577"/>
    </source>
</evidence>